<feature type="compositionally biased region" description="Polar residues" evidence="5">
    <location>
        <begin position="476"/>
        <end position="495"/>
    </location>
</feature>
<feature type="region of interest" description="Disordered" evidence="5">
    <location>
        <begin position="34"/>
        <end position="127"/>
    </location>
</feature>
<dbReference type="InterPro" id="IPR047153">
    <property type="entry name" value="TRIM45/56/19-like"/>
</dbReference>
<evidence type="ECO:0000256" key="3">
    <source>
        <dbReference type="ARBA" id="ARBA00022833"/>
    </source>
</evidence>
<dbReference type="GO" id="GO:0008270">
    <property type="term" value="F:zinc ion binding"/>
    <property type="evidence" value="ECO:0007669"/>
    <property type="project" value="UniProtKB-KW"/>
</dbReference>
<organism evidence="7 8">
    <name type="scientific">Batillaria attramentaria</name>
    <dbReference type="NCBI Taxonomy" id="370345"/>
    <lineage>
        <taxon>Eukaryota</taxon>
        <taxon>Metazoa</taxon>
        <taxon>Spiralia</taxon>
        <taxon>Lophotrochozoa</taxon>
        <taxon>Mollusca</taxon>
        <taxon>Gastropoda</taxon>
        <taxon>Caenogastropoda</taxon>
        <taxon>Sorbeoconcha</taxon>
        <taxon>Cerithioidea</taxon>
        <taxon>Batillariidae</taxon>
        <taxon>Batillaria</taxon>
    </lineage>
</organism>
<feature type="compositionally biased region" description="Basic and acidic residues" evidence="5">
    <location>
        <begin position="342"/>
        <end position="356"/>
    </location>
</feature>
<protein>
    <recommendedName>
        <fullName evidence="6">B box-type domain-containing protein</fullName>
    </recommendedName>
</protein>
<evidence type="ECO:0000313" key="8">
    <source>
        <dbReference type="Proteomes" id="UP001519460"/>
    </source>
</evidence>
<dbReference type="InterPro" id="IPR011042">
    <property type="entry name" value="6-blade_b-propeller_TolB-like"/>
</dbReference>
<keyword evidence="1" id="KW-0479">Metal-binding</keyword>
<dbReference type="InterPro" id="IPR017907">
    <property type="entry name" value="Znf_RING_CS"/>
</dbReference>
<feature type="compositionally biased region" description="Basic and acidic residues" evidence="5">
    <location>
        <begin position="278"/>
        <end position="300"/>
    </location>
</feature>
<feature type="compositionally biased region" description="Polar residues" evidence="5">
    <location>
        <begin position="152"/>
        <end position="165"/>
    </location>
</feature>
<sequence>MASKRTSLGHGVQVVSAKDLYSKVLPRRLRGKSLCESISESSKATASASAASTESTSANPSSKGLSNTSAISSASAANTAPQPNYRRNPCAEEPGGGSGLEVPTIAPGYRRRSGQGRTYSGFDDPAQLKRRHSSYLASYIERELSSGPPVPSSTNQSEPVTSFRQLQRRFSDNGAAQQSGIGQGEQKAKPPKKPPRRHSKEDWCPSNLAGTFLVKGDSRVAEKKRNADWLDSGLKRPTLERGDSVTLEEGETVVCPSKDADAAASESSKEIRQGAPREYVRLVRSGDRKSCTSEANKADETVSDSFAQPSTTEMISKESVDHSSTGRDVGAGGATAGNTEPARLDPSDLRKRDRTSESSFSDGVGSLPKTETNDNLVCKDDSISVLQTCAACLQPCEDLKLLLCFHIMCPACASSGCSERDGSQVIVCAVCQAEHATSPEGPTSLSDVYPGLLTESFSCSKAAACSLETENITSGKDASQRYSDASLTSEGQRSSVDLKPPESASRERSASCVKSAKPGDALSQEDAKNATSSTARASNVGEDVPENTANSTFTDTHKSQASSGSSQDSTATSESQTRVCGACLTRSDTCHTCVTCGGVLLCEGCRTAHLNLPVTRSHEVLALDSVSPLVLLARRQLTCSVHGQDLALMCSTCGLFLCHRCLTPQHARHDTKELASVFHSKRKQLSTLQRTIKQHVLAVKSAGRTLDEHLAKVERSRQKLCEAIQETAQRHVQQINTLAADLAKEVNHKTDGRREVLEKDRAVVRRAKLEGQKLRCVLGAVTDQTPHLTSLTLLHTCQARYEALRNEAPLSEEDFEDLVFCPDPRLDVELGRQAALGSLRTVSQGVPDTVMTAVGSFRVCRDLSGLAVTPYGEVVSISTNGGSCQVWDCQGVMLMDASRHVTRPTAVHVLTSGVIAILDADKSATAGTGKGGNSCLKLLSPAGTLLSQLPLSSPANATRVHCPNEYAVLVSDGLHKTVTLCSMEKGSSVLTKLRTVSNERLLSAPRHVTVNVTADWVVSDGGSTLKVITPDGEINTLLSNDEIEAVLQPPRRSCYAPRPGDTRALGDVCCDSRGHVIAADVGKCGLYVITGGSANNRERHFVSLKALAPSTRMATICIDGQDRIYVGMQDGSVSILKIGAQDEDKDTNTGSVSYVNLAE</sequence>
<dbReference type="InterPro" id="IPR000315">
    <property type="entry name" value="Znf_B-box"/>
</dbReference>
<dbReference type="Pfam" id="PF00643">
    <property type="entry name" value="zf-B_box"/>
    <property type="match status" value="1"/>
</dbReference>
<name>A0ABD0LJI7_9CAEN</name>
<keyword evidence="3" id="KW-0862">Zinc</keyword>
<feature type="compositionally biased region" description="Low complexity" evidence="5">
    <location>
        <begin position="559"/>
        <end position="571"/>
    </location>
</feature>
<proteinExistence type="predicted"/>
<evidence type="ECO:0000313" key="7">
    <source>
        <dbReference type="EMBL" id="KAK7499676.1"/>
    </source>
</evidence>
<feature type="domain" description="B box-type" evidence="6">
    <location>
        <begin position="634"/>
        <end position="674"/>
    </location>
</feature>
<dbReference type="EMBL" id="JACVVK020000042">
    <property type="protein sequence ID" value="KAK7499676.1"/>
    <property type="molecule type" value="Genomic_DNA"/>
</dbReference>
<feature type="compositionally biased region" description="Basic residues" evidence="5">
    <location>
        <begin position="189"/>
        <end position="198"/>
    </location>
</feature>
<dbReference type="SMART" id="SM00336">
    <property type="entry name" value="BBOX"/>
    <property type="match status" value="2"/>
</dbReference>
<dbReference type="SUPFAM" id="SSF101898">
    <property type="entry name" value="NHL repeat"/>
    <property type="match status" value="1"/>
</dbReference>
<dbReference type="PROSITE" id="PS00518">
    <property type="entry name" value="ZF_RING_1"/>
    <property type="match status" value="1"/>
</dbReference>
<feature type="region of interest" description="Disordered" evidence="5">
    <location>
        <begin position="1"/>
        <end position="20"/>
    </location>
</feature>
<accession>A0ABD0LJI7</accession>
<evidence type="ECO:0000256" key="2">
    <source>
        <dbReference type="ARBA" id="ARBA00022771"/>
    </source>
</evidence>
<feature type="region of interest" description="Disordered" evidence="5">
    <location>
        <begin position="144"/>
        <end position="207"/>
    </location>
</feature>
<evidence type="ECO:0000256" key="5">
    <source>
        <dbReference type="SAM" id="MobiDB-lite"/>
    </source>
</evidence>
<evidence type="ECO:0000259" key="6">
    <source>
        <dbReference type="PROSITE" id="PS50119"/>
    </source>
</evidence>
<comment type="caution">
    <text evidence="7">The sequence shown here is derived from an EMBL/GenBank/DDBJ whole genome shotgun (WGS) entry which is preliminary data.</text>
</comment>
<dbReference type="AlphaFoldDB" id="A0ABD0LJI7"/>
<dbReference type="Gene3D" id="2.120.10.30">
    <property type="entry name" value="TolB, C-terminal domain"/>
    <property type="match status" value="1"/>
</dbReference>
<dbReference type="PANTHER" id="PTHR25462">
    <property type="entry name" value="BONUS, ISOFORM C-RELATED"/>
    <property type="match status" value="1"/>
</dbReference>
<dbReference type="PROSITE" id="PS50119">
    <property type="entry name" value="ZF_BBOX"/>
    <property type="match status" value="1"/>
</dbReference>
<dbReference type="SUPFAM" id="SSF57845">
    <property type="entry name" value="B-box zinc-binding domain"/>
    <property type="match status" value="1"/>
</dbReference>
<feature type="compositionally biased region" description="Low complexity" evidence="5">
    <location>
        <begin position="36"/>
        <end position="80"/>
    </location>
</feature>
<evidence type="ECO:0000256" key="4">
    <source>
        <dbReference type="PROSITE-ProRule" id="PRU00024"/>
    </source>
</evidence>
<feature type="compositionally biased region" description="Polar residues" evidence="5">
    <location>
        <begin position="303"/>
        <end position="314"/>
    </location>
</feature>
<reference evidence="7 8" key="1">
    <citation type="journal article" date="2023" name="Sci. Data">
        <title>Genome assembly of the Korean intertidal mud-creeper Batillaria attramentaria.</title>
        <authorList>
            <person name="Patra A.K."/>
            <person name="Ho P.T."/>
            <person name="Jun S."/>
            <person name="Lee S.J."/>
            <person name="Kim Y."/>
            <person name="Won Y.J."/>
        </authorList>
    </citation>
    <scope>NUCLEOTIDE SEQUENCE [LARGE SCALE GENOMIC DNA]</scope>
    <source>
        <strain evidence="7">Wonlab-2016</strain>
    </source>
</reference>
<dbReference type="Proteomes" id="UP001519460">
    <property type="component" value="Unassembled WGS sequence"/>
</dbReference>
<dbReference type="PANTHER" id="PTHR25462:SF296">
    <property type="entry name" value="MEIOTIC P26, ISOFORM F"/>
    <property type="match status" value="1"/>
</dbReference>
<keyword evidence="2 4" id="KW-0863">Zinc-finger</keyword>
<feature type="region of interest" description="Disordered" evidence="5">
    <location>
        <begin position="257"/>
        <end position="367"/>
    </location>
</feature>
<feature type="compositionally biased region" description="Basic and acidic residues" evidence="5">
    <location>
        <begin position="315"/>
        <end position="325"/>
    </location>
</feature>
<feature type="region of interest" description="Disordered" evidence="5">
    <location>
        <begin position="476"/>
        <end position="571"/>
    </location>
</feature>
<dbReference type="Gene3D" id="3.30.160.60">
    <property type="entry name" value="Classic Zinc Finger"/>
    <property type="match status" value="1"/>
</dbReference>
<gene>
    <name evidence="7" type="ORF">BaRGS_00009017</name>
</gene>
<keyword evidence="8" id="KW-1185">Reference proteome</keyword>
<evidence type="ECO:0000256" key="1">
    <source>
        <dbReference type="ARBA" id="ARBA00022723"/>
    </source>
</evidence>